<reference evidence="2" key="1">
    <citation type="submission" date="2016-10" db="EMBL/GenBank/DDBJ databases">
        <authorList>
            <person name="Varghese N."/>
            <person name="Submissions S."/>
        </authorList>
    </citation>
    <scope>NUCLEOTIDE SEQUENCE [LARGE SCALE GENOMIC DNA]</scope>
    <source>
        <strain evidence="2">CGMCC 1.12041</strain>
    </source>
</reference>
<dbReference type="RefSeq" id="WP_091871456.1">
    <property type="nucleotide sequence ID" value="NZ_FOLD01000003.1"/>
</dbReference>
<sequence>MARFGVEAIRYFSHARAAGVSTAGDLTYTFNRSNGFDAKLRGSGHTRAFYWANTDCWETDIRDTDQGGDDRNWVDDVDLFWLETHGGHEADGRARMLYDTAQTEWRTWSNRWQLGEDWNSEWVMAYSCDTVNRDRVAGLWNIFARLHIYCGAWDTMWDGITTDECGEDVADNLTDGDTVHAAWHNGVSDWWVDNHPITVCVGDAATWNGGNIQWNRSYLNRDHLWGHGNVDADLAPAQQACILWYWTEG</sequence>
<proteinExistence type="predicted"/>
<keyword evidence="2" id="KW-1185">Reference proteome</keyword>
<dbReference type="AlphaFoldDB" id="A0A1I1FSS5"/>
<dbReference type="Pfam" id="PF19872">
    <property type="entry name" value="DUF6345"/>
    <property type="match status" value="1"/>
</dbReference>
<gene>
    <name evidence="1" type="ORF">SAMN05216204_10381</name>
</gene>
<dbReference type="EMBL" id="FOLD01000003">
    <property type="protein sequence ID" value="SFC02072.1"/>
    <property type="molecule type" value="Genomic_DNA"/>
</dbReference>
<dbReference type="OrthoDB" id="135768at2"/>
<name>A0A1I1FSS5_9BURK</name>
<organism evidence="1 2">
    <name type="scientific">Massilia yuzhufengensis</name>
    <dbReference type="NCBI Taxonomy" id="1164594"/>
    <lineage>
        <taxon>Bacteria</taxon>
        <taxon>Pseudomonadati</taxon>
        <taxon>Pseudomonadota</taxon>
        <taxon>Betaproteobacteria</taxon>
        <taxon>Burkholderiales</taxon>
        <taxon>Oxalobacteraceae</taxon>
        <taxon>Telluria group</taxon>
        <taxon>Massilia</taxon>
    </lineage>
</organism>
<dbReference type="STRING" id="1164594.SAMN05216204_10381"/>
<protein>
    <submittedName>
        <fullName evidence="1">Uncharacterized protein</fullName>
    </submittedName>
</protein>
<dbReference type="Proteomes" id="UP000198639">
    <property type="component" value="Unassembled WGS sequence"/>
</dbReference>
<dbReference type="InterPro" id="IPR045926">
    <property type="entry name" value="DUF6345"/>
</dbReference>
<evidence type="ECO:0000313" key="2">
    <source>
        <dbReference type="Proteomes" id="UP000198639"/>
    </source>
</evidence>
<evidence type="ECO:0000313" key="1">
    <source>
        <dbReference type="EMBL" id="SFC02072.1"/>
    </source>
</evidence>
<accession>A0A1I1FSS5</accession>